<reference evidence="3 4" key="1">
    <citation type="submission" date="2020-08" db="EMBL/GenBank/DDBJ databases">
        <title>Bridging the membrane lipid divide: bacteria of the FCB group superphylum have the potential to synthesize archaeal ether lipids.</title>
        <authorList>
            <person name="Villanueva L."/>
            <person name="Von Meijenfeldt F.A.B."/>
            <person name="Westbye A.B."/>
            <person name="Yadav S."/>
            <person name="Hopmans E.C."/>
            <person name="Dutilh B.E."/>
            <person name="Sinninghe Damste J.S."/>
        </authorList>
    </citation>
    <scope>NUCLEOTIDE SEQUENCE [LARGE SCALE GENOMIC DNA]</scope>
    <source>
        <strain evidence="3">NIOZ-UU47</strain>
    </source>
</reference>
<feature type="domain" description="Dynamin N-terminal" evidence="2">
    <location>
        <begin position="42"/>
        <end position="202"/>
    </location>
</feature>
<dbReference type="InterPro" id="IPR027417">
    <property type="entry name" value="P-loop_NTPase"/>
</dbReference>
<keyword evidence="1" id="KW-0472">Membrane</keyword>
<accession>A0A8J6NG31</accession>
<gene>
    <name evidence="3" type="ORF">H8E41_12190</name>
</gene>
<keyword evidence="1" id="KW-0812">Transmembrane</keyword>
<evidence type="ECO:0000313" key="3">
    <source>
        <dbReference type="EMBL" id="MBC8318655.1"/>
    </source>
</evidence>
<dbReference type="PRINTS" id="PR00195">
    <property type="entry name" value="DYNAMIN"/>
</dbReference>
<protein>
    <submittedName>
        <fullName evidence="3">Dynamin family protein</fullName>
    </submittedName>
</protein>
<dbReference type="InterPro" id="IPR045063">
    <property type="entry name" value="Dynamin_N"/>
</dbReference>
<organism evidence="3 4">
    <name type="scientific">Candidatus Desulfobia pelagia</name>
    <dbReference type="NCBI Taxonomy" id="2841692"/>
    <lineage>
        <taxon>Bacteria</taxon>
        <taxon>Pseudomonadati</taxon>
        <taxon>Thermodesulfobacteriota</taxon>
        <taxon>Desulfobulbia</taxon>
        <taxon>Desulfobulbales</taxon>
        <taxon>Desulfobulbaceae</taxon>
        <taxon>Candidatus Desulfobia</taxon>
    </lineage>
</organism>
<dbReference type="AlphaFoldDB" id="A0A8J6NG31"/>
<comment type="caution">
    <text evidence="3">The sequence shown here is derived from an EMBL/GenBank/DDBJ whole genome shotgun (WGS) entry which is preliminary data.</text>
</comment>
<feature type="transmembrane region" description="Helical" evidence="1">
    <location>
        <begin position="312"/>
        <end position="332"/>
    </location>
</feature>
<feature type="transmembrane region" description="Helical" evidence="1">
    <location>
        <begin position="352"/>
        <end position="371"/>
    </location>
</feature>
<evidence type="ECO:0000313" key="4">
    <source>
        <dbReference type="Proteomes" id="UP000614424"/>
    </source>
</evidence>
<dbReference type="EMBL" id="JACNJZ010000173">
    <property type="protein sequence ID" value="MBC8318655.1"/>
    <property type="molecule type" value="Genomic_DNA"/>
</dbReference>
<dbReference type="PANTHER" id="PTHR43681">
    <property type="entry name" value="TRANSMEMBRANE GTPASE FZO"/>
    <property type="match status" value="1"/>
</dbReference>
<dbReference type="PANTHER" id="PTHR43681:SF1">
    <property type="entry name" value="SARCALUMENIN"/>
    <property type="match status" value="1"/>
</dbReference>
<keyword evidence="1" id="KW-1133">Transmembrane helix</keyword>
<dbReference type="Pfam" id="PF00350">
    <property type="entry name" value="Dynamin_N"/>
    <property type="match status" value="1"/>
</dbReference>
<dbReference type="Proteomes" id="UP000614424">
    <property type="component" value="Unassembled WGS sequence"/>
</dbReference>
<dbReference type="Gene3D" id="3.40.50.300">
    <property type="entry name" value="P-loop containing nucleotide triphosphate hydrolases"/>
    <property type="match status" value="1"/>
</dbReference>
<evidence type="ECO:0000256" key="1">
    <source>
        <dbReference type="SAM" id="Phobius"/>
    </source>
</evidence>
<name>A0A8J6NG31_9BACT</name>
<evidence type="ECO:0000259" key="2">
    <source>
        <dbReference type="Pfam" id="PF00350"/>
    </source>
</evidence>
<dbReference type="InterPro" id="IPR022812">
    <property type="entry name" value="Dynamin"/>
</dbReference>
<dbReference type="InterPro" id="IPR051943">
    <property type="entry name" value="TRAFAC_Dynamin-like_GTPase"/>
</dbReference>
<sequence length="448" mass="50562">MDEKALQLELQSKVKKSLSPLFLKYHLDFSNLESILKWKPIVLVIGNYSSGKSTLINELLGQDIQRTGQAPTDDSFTIITAGGVGEGTQEIPGSTLVNDETLPFGSFKKFGERFMSHFLLKKMENPILENMAIIDSPGMLDSVTEKDRGYDYMAVLGEIANLADLIVLMFDPHKAGTIKETYTAIRSTLPEKSGEDRIIFVMSRVDECDNLSDLVRSYGALCWNMSQMTGRKDIPHIYLTYAPGEAEPSDMLAPLARERDQLMTKIKSAPSFRVNHILEDIDRQVNELQLVCEAMSHFSDRGWQLFAKTSKVTFLCSLVVLFFGDMLIKAAISYPNETLIAALLGGTVNTEHFILPGCLVALTVFLGWFVFSRFVFSGLRKQCVARSQDLVVLDSEYKKNLWNKMQGKVQDLLAKATTRELWAGHSRNFSKIQRFLTRDLQSYYDKIR</sequence>
<proteinExistence type="predicted"/>
<dbReference type="SUPFAM" id="SSF52540">
    <property type="entry name" value="P-loop containing nucleoside triphosphate hydrolases"/>
    <property type="match status" value="1"/>
</dbReference>